<sequence>MVEVGDHYRPARGDSDDTGESGDGPVYRVVGATDEIVLLRVTDAAGRRANTGDLRHVASETLTDEFERAENPDADFSPIAEVTNLLSGMYWSVRRFF</sequence>
<accession>A0A8U0HS70</accession>
<gene>
    <name evidence="2" type="ORF">M0R89_14375</name>
</gene>
<protein>
    <submittedName>
        <fullName evidence="2">Uncharacterized protein</fullName>
    </submittedName>
</protein>
<reference evidence="2 3" key="1">
    <citation type="submission" date="2022-04" db="EMBL/GenBank/DDBJ databases">
        <title>Diverse halophilic archaea isolated from saline environments.</title>
        <authorList>
            <person name="Cui H.-L."/>
        </authorList>
    </citation>
    <scope>NUCLEOTIDE SEQUENCE [LARGE SCALE GENOMIC DNA]</scope>
    <source>
        <strain evidence="2 3">XZYJT49</strain>
    </source>
</reference>
<keyword evidence="3" id="KW-1185">Reference proteome</keyword>
<evidence type="ECO:0000256" key="1">
    <source>
        <dbReference type="SAM" id="MobiDB-lite"/>
    </source>
</evidence>
<dbReference type="AlphaFoldDB" id="A0A8U0HS70"/>
<evidence type="ECO:0000313" key="3">
    <source>
        <dbReference type="Proteomes" id="UP000830729"/>
    </source>
</evidence>
<proteinExistence type="predicted"/>
<feature type="region of interest" description="Disordered" evidence="1">
    <location>
        <begin position="1"/>
        <end position="26"/>
    </location>
</feature>
<dbReference type="RefSeq" id="WP_248649771.1">
    <property type="nucleotide sequence ID" value="NZ_CP096659.1"/>
</dbReference>
<dbReference type="KEGG" id="halx:M0R89_14375"/>
<evidence type="ECO:0000313" key="2">
    <source>
        <dbReference type="EMBL" id="UPV73719.1"/>
    </source>
</evidence>
<dbReference type="EMBL" id="CP096659">
    <property type="protein sequence ID" value="UPV73719.1"/>
    <property type="molecule type" value="Genomic_DNA"/>
</dbReference>
<dbReference type="GeneID" id="72186408"/>
<name>A0A8U0HS70_9EURY</name>
<organism evidence="2 3">
    <name type="scientific">Halorussus limi</name>
    <dbReference type="NCBI Taxonomy" id="2938695"/>
    <lineage>
        <taxon>Archaea</taxon>
        <taxon>Methanobacteriati</taxon>
        <taxon>Methanobacteriota</taxon>
        <taxon>Stenosarchaea group</taxon>
        <taxon>Halobacteria</taxon>
        <taxon>Halobacteriales</taxon>
        <taxon>Haladaptataceae</taxon>
        <taxon>Halorussus</taxon>
    </lineage>
</organism>
<dbReference type="Proteomes" id="UP000830729">
    <property type="component" value="Chromosome"/>
</dbReference>
<feature type="compositionally biased region" description="Basic and acidic residues" evidence="1">
    <location>
        <begin position="1"/>
        <end position="15"/>
    </location>
</feature>